<dbReference type="Gene3D" id="3.40.50.2000">
    <property type="entry name" value="Glycogen Phosphorylase B"/>
    <property type="match status" value="2"/>
</dbReference>
<reference evidence="1 2" key="1">
    <citation type="submission" date="2021-03" db="EMBL/GenBank/DDBJ databases">
        <title>Flavobacterium kribbensis sp. nov, an endophytic bacteria, isolated from soybean.</title>
        <authorList>
            <person name="Lee J."/>
            <person name="Seo J."/>
        </authorList>
    </citation>
    <scope>NUCLEOTIDE SEQUENCE [LARGE SCALE GENOMIC DNA]</scope>
    <source>
        <strain evidence="1 2">BB8</strain>
    </source>
</reference>
<keyword evidence="2" id="KW-1185">Reference proteome</keyword>
<accession>A0ABX7Q9N9</accession>
<organism evidence="1 2">
    <name type="scientific">Flavobacterium endoglycinae</name>
    <dbReference type="NCBI Taxonomy" id="2816357"/>
    <lineage>
        <taxon>Bacteria</taxon>
        <taxon>Pseudomonadati</taxon>
        <taxon>Bacteroidota</taxon>
        <taxon>Flavobacteriia</taxon>
        <taxon>Flavobacteriales</taxon>
        <taxon>Flavobacteriaceae</taxon>
        <taxon>Flavobacterium</taxon>
    </lineage>
</organism>
<dbReference type="Proteomes" id="UP000663440">
    <property type="component" value="Chromosome"/>
</dbReference>
<dbReference type="EMBL" id="CP071448">
    <property type="protein sequence ID" value="QSW87460.1"/>
    <property type="molecule type" value="Genomic_DNA"/>
</dbReference>
<sequence>MKILILSYDFYPEGKPNTYRWFNIAKSWVNKGAEVYVVTADKNQYLAYEEIDGVKIYRTTEYFIGNLKYQYRESINNPIVESKIDNKGVKFFLKGLIRKIYNATWSNIYWPDHSFLWTFSAVPVASKIIEEHNIDKLITASWTFSAHRIGDKLKKKFPNLYWLADTIDPFCFNARVNNLFLYNRLNVSYENKIFKRADFNSVLTEKIKKKYVSLFPALEHKIGVNNNIFIPVEFDYSKTIENEKIRLLFLGTLSQATRSPKNLLVLLDNLLKKYPDIKIEIDFYGDFTDTKDEFAKYPELLSNYIHLNNFITREEVNKVIKNADILLNIGNSNEYQEPSKLIEYMYSSKKILNICTIENDTSAELLKQYPLSLSIYPGEINNDITLEKLITFFNGKEIVDRSKLREILKNYLLETVADKYLNFLSR</sequence>
<dbReference type="RefSeq" id="WP_207294689.1">
    <property type="nucleotide sequence ID" value="NZ_CP071448.1"/>
</dbReference>
<protein>
    <recommendedName>
        <fullName evidence="3">Glycosyltransferase involved in cell wall biosynthesis</fullName>
    </recommendedName>
</protein>
<dbReference type="SUPFAM" id="SSF53756">
    <property type="entry name" value="UDP-Glycosyltransferase/glycogen phosphorylase"/>
    <property type="match status" value="1"/>
</dbReference>
<gene>
    <name evidence="1" type="ORF">J0383_14315</name>
</gene>
<evidence type="ECO:0000313" key="1">
    <source>
        <dbReference type="EMBL" id="QSW87460.1"/>
    </source>
</evidence>
<proteinExistence type="predicted"/>
<evidence type="ECO:0000313" key="2">
    <source>
        <dbReference type="Proteomes" id="UP000663440"/>
    </source>
</evidence>
<evidence type="ECO:0008006" key="3">
    <source>
        <dbReference type="Google" id="ProtNLM"/>
    </source>
</evidence>
<name>A0ABX7Q9N9_9FLAO</name>